<dbReference type="PANTHER" id="PTHR20883:SF49">
    <property type="entry name" value="PHYTANOYL-COA DIOXYGENASE"/>
    <property type="match status" value="1"/>
</dbReference>
<evidence type="ECO:0000256" key="2">
    <source>
        <dbReference type="ARBA" id="ARBA00005830"/>
    </source>
</evidence>
<dbReference type="RefSeq" id="XP_028472147.1">
    <property type="nucleotide sequence ID" value="XM_028619574.1"/>
</dbReference>
<dbReference type="InterPro" id="IPR008775">
    <property type="entry name" value="Phytyl_CoA_dOase-like"/>
</dbReference>
<evidence type="ECO:0008006" key="5">
    <source>
        <dbReference type="Google" id="ProtNLM"/>
    </source>
</evidence>
<name>A0A427XDK4_9TREE</name>
<dbReference type="PANTHER" id="PTHR20883">
    <property type="entry name" value="PHYTANOYL-COA DIOXYGENASE DOMAIN CONTAINING 1"/>
    <property type="match status" value="1"/>
</dbReference>
<dbReference type="STRING" id="105984.A0A427XDK4"/>
<dbReference type="EMBL" id="RSCE01000019">
    <property type="protein sequence ID" value="RSH77000.1"/>
    <property type="molecule type" value="Genomic_DNA"/>
</dbReference>
<evidence type="ECO:0000313" key="4">
    <source>
        <dbReference type="Proteomes" id="UP000279236"/>
    </source>
</evidence>
<sequence>MLMRLMLRPAAVVARSYRRSLVGTRNLVSSPATDSSLASSIADRVAAAVTPELIAAFRKDGAVCIRGLFSSTELDTLKRGIDDNLASPSPRSKVASRPEDPGWFFEDFCNWQDNAAYRGFIAQSPAPSAAAALMGSNQVRLYHDHLLIKEPGTVQRTLFHQDLPYYNIEGKQNVSFWIPIDPVPLEQTLEFVAGSHLGPWFMPRSFMDKQAKWFPEGSLADLPDIDSNRDAFPIRRWAMEPGDFVCFHMLTLHAANGAKTRRRAFSVRFMGDDMRHAPRPWKTSPDFPGLVDELAAGAEMDHPLFPVVWSQEHGQTWA</sequence>
<dbReference type="Gene3D" id="2.60.120.620">
    <property type="entry name" value="q2cbj1_9rhob like domain"/>
    <property type="match status" value="1"/>
</dbReference>
<comment type="similarity">
    <text evidence="2">Belongs to the PhyH family.</text>
</comment>
<proteinExistence type="inferred from homology"/>
<dbReference type="Pfam" id="PF05721">
    <property type="entry name" value="PhyH"/>
    <property type="match status" value="1"/>
</dbReference>
<gene>
    <name evidence="3" type="ORF">EHS24_003941</name>
</gene>
<accession>A0A427XDK4</accession>
<evidence type="ECO:0000313" key="3">
    <source>
        <dbReference type="EMBL" id="RSH77000.1"/>
    </source>
</evidence>
<comment type="caution">
    <text evidence="3">The sequence shown here is derived from an EMBL/GenBank/DDBJ whole genome shotgun (WGS) entry which is preliminary data.</text>
</comment>
<dbReference type="Proteomes" id="UP000279236">
    <property type="component" value="Unassembled WGS sequence"/>
</dbReference>
<protein>
    <recommendedName>
        <fullName evidence="5">Phytanoyl-CoA dioxygenase</fullName>
    </recommendedName>
</protein>
<keyword evidence="4" id="KW-1185">Reference proteome</keyword>
<evidence type="ECO:0000256" key="1">
    <source>
        <dbReference type="ARBA" id="ARBA00001962"/>
    </source>
</evidence>
<reference evidence="3 4" key="1">
    <citation type="submission" date="2018-11" db="EMBL/GenBank/DDBJ databases">
        <title>Genome sequence of Apiotrichum porosum DSM 27194.</title>
        <authorList>
            <person name="Aliyu H."/>
            <person name="Gorte O."/>
            <person name="Ochsenreither K."/>
        </authorList>
    </citation>
    <scope>NUCLEOTIDE SEQUENCE [LARGE SCALE GENOMIC DNA]</scope>
    <source>
        <strain evidence="3 4">DSM 27194</strain>
    </source>
</reference>
<dbReference type="GeneID" id="39588484"/>
<organism evidence="3 4">
    <name type="scientific">Apiotrichum porosum</name>
    <dbReference type="NCBI Taxonomy" id="105984"/>
    <lineage>
        <taxon>Eukaryota</taxon>
        <taxon>Fungi</taxon>
        <taxon>Dikarya</taxon>
        <taxon>Basidiomycota</taxon>
        <taxon>Agaricomycotina</taxon>
        <taxon>Tremellomycetes</taxon>
        <taxon>Trichosporonales</taxon>
        <taxon>Trichosporonaceae</taxon>
        <taxon>Apiotrichum</taxon>
    </lineage>
</organism>
<dbReference type="AlphaFoldDB" id="A0A427XDK4"/>
<dbReference type="SUPFAM" id="SSF51197">
    <property type="entry name" value="Clavaminate synthase-like"/>
    <property type="match status" value="1"/>
</dbReference>
<dbReference type="OrthoDB" id="445007at2759"/>
<comment type="cofactor">
    <cofactor evidence="1">
        <name>Fe cation</name>
        <dbReference type="ChEBI" id="CHEBI:24875"/>
    </cofactor>
</comment>